<feature type="transmembrane region" description="Helical" evidence="1">
    <location>
        <begin position="45"/>
        <end position="71"/>
    </location>
</feature>
<dbReference type="STRING" id="1120920.SAMN03080599_02881"/>
<organism evidence="2 3">
    <name type="scientific">Acidaminobacter hydrogenoformans DSM 2784</name>
    <dbReference type="NCBI Taxonomy" id="1120920"/>
    <lineage>
        <taxon>Bacteria</taxon>
        <taxon>Bacillati</taxon>
        <taxon>Bacillota</taxon>
        <taxon>Clostridia</taxon>
        <taxon>Peptostreptococcales</taxon>
        <taxon>Acidaminobacteraceae</taxon>
        <taxon>Acidaminobacter</taxon>
    </lineage>
</organism>
<dbReference type="Proteomes" id="UP000199208">
    <property type="component" value="Unassembled WGS sequence"/>
</dbReference>
<feature type="transmembrane region" description="Helical" evidence="1">
    <location>
        <begin position="106"/>
        <end position="132"/>
    </location>
</feature>
<proteinExistence type="predicted"/>
<dbReference type="GO" id="GO:0005886">
    <property type="term" value="C:plasma membrane"/>
    <property type="evidence" value="ECO:0007669"/>
    <property type="project" value="InterPro"/>
</dbReference>
<keyword evidence="3" id="KW-1185">Reference proteome</keyword>
<sequence>MKNKLTVKMLVEGGVMLALAYVLSLVVIFQMPSGGSITAVSMLPILIYAVRYGAGPGLFVAIVYGTLQFILGPKWSFHPVSILFDYVLGFGFLGLAGLFGKKLLNATLGIVLGIALRFASSVISGVVVFASYAPEGQDPLLYSLIYNASYMLPEMLLTTLAFAFVYKRLIQPLAAAEAVN</sequence>
<feature type="transmembrane region" description="Helical" evidence="1">
    <location>
        <begin position="77"/>
        <end position="99"/>
    </location>
</feature>
<dbReference type="Pfam" id="PF09515">
    <property type="entry name" value="Thia_YuaJ"/>
    <property type="match status" value="1"/>
</dbReference>
<dbReference type="Gene3D" id="1.10.1760.20">
    <property type="match status" value="1"/>
</dbReference>
<dbReference type="RefSeq" id="WP_092592702.1">
    <property type="nucleotide sequence ID" value="NZ_FMWL01000020.1"/>
</dbReference>
<protein>
    <submittedName>
        <fullName evidence="2">Thiamine transporter</fullName>
    </submittedName>
</protein>
<dbReference type="GO" id="GO:0015234">
    <property type="term" value="F:thiamine transmembrane transporter activity"/>
    <property type="evidence" value="ECO:0007669"/>
    <property type="project" value="InterPro"/>
</dbReference>
<dbReference type="AlphaFoldDB" id="A0A1G5S6V8"/>
<dbReference type="EMBL" id="FMWL01000020">
    <property type="protein sequence ID" value="SCZ81610.1"/>
    <property type="molecule type" value="Genomic_DNA"/>
</dbReference>
<evidence type="ECO:0000256" key="1">
    <source>
        <dbReference type="SAM" id="Phobius"/>
    </source>
</evidence>
<keyword evidence="1" id="KW-0812">Transmembrane</keyword>
<dbReference type="OrthoDB" id="9795813at2"/>
<gene>
    <name evidence="2" type="ORF">SAMN03080599_02881</name>
</gene>
<evidence type="ECO:0000313" key="2">
    <source>
        <dbReference type="EMBL" id="SCZ81610.1"/>
    </source>
</evidence>
<keyword evidence="1" id="KW-0472">Membrane</keyword>
<name>A0A1G5S6V8_9FIRM</name>
<dbReference type="NCBIfam" id="TIGR02357">
    <property type="entry name" value="ECF_ThiT_YuaJ"/>
    <property type="match status" value="1"/>
</dbReference>
<dbReference type="InterPro" id="IPR012651">
    <property type="entry name" value="Thia_Transptr_ThiT"/>
</dbReference>
<feature type="transmembrane region" description="Helical" evidence="1">
    <location>
        <begin position="144"/>
        <end position="166"/>
    </location>
</feature>
<reference evidence="2 3" key="1">
    <citation type="submission" date="2016-10" db="EMBL/GenBank/DDBJ databases">
        <authorList>
            <person name="de Groot N.N."/>
        </authorList>
    </citation>
    <scope>NUCLEOTIDE SEQUENCE [LARGE SCALE GENOMIC DNA]</scope>
    <source>
        <strain evidence="2 3">DSM 2784</strain>
    </source>
</reference>
<accession>A0A1G5S6V8</accession>
<evidence type="ECO:0000313" key="3">
    <source>
        <dbReference type="Proteomes" id="UP000199208"/>
    </source>
</evidence>
<keyword evidence="1" id="KW-1133">Transmembrane helix</keyword>
<feature type="transmembrane region" description="Helical" evidence="1">
    <location>
        <begin position="15"/>
        <end position="33"/>
    </location>
</feature>